<dbReference type="AlphaFoldDB" id="A0AAD6GH47"/>
<dbReference type="Pfam" id="PF20778">
    <property type="entry name" value="SLS1_C"/>
    <property type="match status" value="1"/>
</dbReference>
<evidence type="ECO:0008006" key="6">
    <source>
        <dbReference type="Google" id="ProtNLM"/>
    </source>
</evidence>
<protein>
    <recommendedName>
        <fullName evidence="6">Mitochondrial inner-membrane-bound regulator-domain-containing protein</fullName>
    </recommendedName>
</protein>
<evidence type="ECO:0000259" key="3">
    <source>
        <dbReference type="Pfam" id="PF20778"/>
    </source>
</evidence>
<evidence type="ECO:0000259" key="2">
    <source>
        <dbReference type="Pfam" id="PF20776"/>
    </source>
</evidence>
<feature type="compositionally biased region" description="Basic residues" evidence="1">
    <location>
        <begin position="57"/>
        <end position="67"/>
    </location>
</feature>
<organism evidence="4 5">
    <name type="scientific">Penicillium frequentans</name>
    <dbReference type="NCBI Taxonomy" id="3151616"/>
    <lineage>
        <taxon>Eukaryota</taxon>
        <taxon>Fungi</taxon>
        <taxon>Dikarya</taxon>
        <taxon>Ascomycota</taxon>
        <taxon>Pezizomycotina</taxon>
        <taxon>Eurotiomycetes</taxon>
        <taxon>Eurotiomycetidae</taxon>
        <taxon>Eurotiales</taxon>
        <taxon>Aspergillaceae</taxon>
        <taxon>Penicillium</taxon>
    </lineage>
</organism>
<feature type="domain" description="SLS1 N-terminal" evidence="2">
    <location>
        <begin position="139"/>
        <end position="228"/>
    </location>
</feature>
<name>A0AAD6GH47_9EURO</name>
<keyword evidence="5" id="KW-1185">Reference proteome</keyword>
<sequence length="739" mass="82478">MRHPKRVLGLFSSPLPQRPPVRPCIRTFTPRFQSSSSDDSQPTRPEHSNLNSQSTKTTRRWPKKRKEASKVPIGVDSLGEPGEIFLVPPKDVKARRGRKHFERGGPIPQEGEGSLSSILDDLADEASIMTPELVWKRLDSLQTYRPKQKLPARNWEDLLSNVESSFTFVQLSEYLAQYNPGKFTSDNNIGTWRPGTSVVLEHGRRQGNQTKKSVLAERILRECWQLSVMDEVGQLDLSLPPLHINLLLTANDFSFDEVASLHKSSIDITQSLGLVRITGPQTACESTLEVISDATTRIREEEVGIDFTTAGPRLTPSFINWVCQTYSVAIDQQAMQAPAKILYLIENKKGAEDARRTLGLAAHDGNPTPRPFSTYLPASEPANIYDYTPEATANWFDRQKSWFRWAMPAVQTTATETQPTPFFDGHQTRLSDELLKLLRNRPGAKQPSPGGSVVHESVTVAVGRCLFGRKPAFDETVISASQLGKLSLPRTFVPDVPRIKPFLDSLAPINPEHGVPTHVVRLIPFPGSSGNLPELDVEFVPRPTNGLEESRGTIDIKRVKFVIDTNSVDYLLPETGLDLRFTRTLYSQVSTDTTTNLAEHEELLNSIRQPLHDTFIARSGDEGSASLPAFGHICLANNSFQAGPAEYMFPPFNDARGAAARRYDFDGRQLSYRFYESGPFLAARSTEVSLDMDVPQDAMASVEGEFQDVVEQNFHSFYNAACDMAFRIHKARYADEHDA</sequence>
<dbReference type="EMBL" id="JAQIZZ010000005">
    <property type="protein sequence ID" value="KAJ5541830.1"/>
    <property type="molecule type" value="Genomic_DNA"/>
</dbReference>
<dbReference type="InterPro" id="IPR048401">
    <property type="entry name" value="SLS1_C"/>
</dbReference>
<feature type="compositionally biased region" description="Polar residues" evidence="1">
    <location>
        <begin position="30"/>
        <end position="54"/>
    </location>
</feature>
<evidence type="ECO:0000313" key="4">
    <source>
        <dbReference type="EMBL" id="KAJ5541830.1"/>
    </source>
</evidence>
<comment type="caution">
    <text evidence="4">The sequence shown here is derived from an EMBL/GenBank/DDBJ whole genome shotgun (WGS) entry which is preliminary data.</text>
</comment>
<feature type="domain" description="SLS1 C-terminal" evidence="3">
    <location>
        <begin position="393"/>
        <end position="724"/>
    </location>
</feature>
<feature type="region of interest" description="Disordered" evidence="1">
    <location>
        <begin position="1"/>
        <end position="74"/>
    </location>
</feature>
<proteinExistence type="predicted"/>
<evidence type="ECO:0000313" key="5">
    <source>
        <dbReference type="Proteomes" id="UP001220324"/>
    </source>
</evidence>
<gene>
    <name evidence="4" type="ORF">N7494_006906</name>
</gene>
<accession>A0AAD6GH47</accession>
<evidence type="ECO:0000256" key="1">
    <source>
        <dbReference type="SAM" id="MobiDB-lite"/>
    </source>
</evidence>
<dbReference type="InterPro" id="IPR048400">
    <property type="entry name" value="SLS1_N"/>
</dbReference>
<reference evidence="4 5" key="1">
    <citation type="journal article" date="2023" name="IMA Fungus">
        <title>Comparative genomic study of the Penicillium genus elucidates a diverse pangenome and 15 lateral gene transfer events.</title>
        <authorList>
            <person name="Petersen C."/>
            <person name="Sorensen T."/>
            <person name="Nielsen M.R."/>
            <person name="Sondergaard T.E."/>
            <person name="Sorensen J.L."/>
            <person name="Fitzpatrick D.A."/>
            <person name="Frisvad J.C."/>
            <person name="Nielsen K.L."/>
        </authorList>
    </citation>
    <scope>NUCLEOTIDE SEQUENCE [LARGE SCALE GENOMIC DNA]</scope>
    <source>
        <strain evidence="4 5">IBT 35679</strain>
    </source>
</reference>
<dbReference type="Pfam" id="PF20776">
    <property type="entry name" value="SLS1_N"/>
    <property type="match status" value="1"/>
</dbReference>
<dbReference type="Proteomes" id="UP001220324">
    <property type="component" value="Unassembled WGS sequence"/>
</dbReference>